<proteinExistence type="predicted"/>
<protein>
    <submittedName>
        <fullName evidence="1">Uncharacterized protein</fullName>
    </submittedName>
</protein>
<evidence type="ECO:0000313" key="2">
    <source>
        <dbReference type="Proteomes" id="UP000233551"/>
    </source>
</evidence>
<keyword evidence="2" id="KW-1185">Reference proteome</keyword>
<reference evidence="1 2" key="1">
    <citation type="submission" date="2017-11" db="EMBL/GenBank/DDBJ databases">
        <title>De-novo sequencing of pomegranate (Punica granatum L.) genome.</title>
        <authorList>
            <person name="Akparov Z."/>
            <person name="Amiraslanov A."/>
            <person name="Hajiyeva S."/>
            <person name="Abbasov M."/>
            <person name="Kaur K."/>
            <person name="Hamwieh A."/>
            <person name="Solovyev V."/>
            <person name="Salamov A."/>
            <person name="Braich B."/>
            <person name="Kosarev P."/>
            <person name="Mahmoud A."/>
            <person name="Hajiyev E."/>
            <person name="Babayeva S."/>
            <person name="Izzatullayeva V."/>
            <person name="Mammadov A."/>
            <person name="Mammadov A."/>
            <person name="Sharifova S."/>
            <person name="Ojaghi J."/>
            <person name="Eynullazada K."/>
            <person name="Bayramov B."/>
            <person name="Abdulazimova A."/>
            <person name="Shahmuradov I."/>
        </authorList>
    </citation>
    <scope>NUCLEOTIDE SEQUENCE [LARGE SCALE GENOMIC DNA]</scope>
    <source>
        <strain evidence="2">cv. AG2017</strain>
        <tissue evidence="1">Leaf</tissue>
    </source>
</reference>
<organism evidence="1 2">
    <name type="scientific">Punica granatum</name>
    <name type="common">Pomegranate</name>
    <dbReference type="NCBI Taxonomy" id="22663"/>
    <lineage>
        <taxon>Eukaryota</taxon>
        <taxon>Viridiplantae</taxon>
        <taxon>Streptophyta</taxon>
        <taxon>Embryophyta</taxon>
        <taxon>Tracheophyta</taxon>
        <taxon>Spermatophyta</taxon>
        <taxon>Magnoliopsida</taxon>
        <taxon>eudicotyledons</taxon>
        <taxon>Gunneridae</taxon>
        <taxon>Pentapetalae</taxon>
        <taxon>rosids</taxon>
        <taxon>malvids</taxon>
        <taxon>Myrtales</taxon>
        <taxon>Lythraceae</taxon>
        <taxon>Punica</taxon>
    </lineage>
</organism>
<accession>A0A2I0KTW1</accession>
<sequence>MEMSILGCVRTSIGPLPLQGGVRSSQLLIASLKLSVGPRDLPLETTLISELFILLNDLPTKMISLTSGVGELDQSGCARGGRRSGRCADLILWRLGEVFVCRWTPMIEAVDVLLCNLEVLLILSWMLREQDLFVCTLMIWGWLVLPPSVLEPSSRRFSRVRLCQSRDT</sequence>
<evidence type="ECO:0000313" key="1">
    <source>
        <dbReference type="EMBL" id="PKI71914.1"/>
    </source>
</evidence>
<dbReference type="AlphaFoldDB" id="A0A2I0KTW1"/>
<dbReference type="EMBL" id="PGOL01000350">
    <property type="protein sequence ID" value="PKI71914.1"/>
    <property type="molecule type" value="Genomic_DNA"/>
</dbReference>
<comment type="caution">
    <text evidence="1">The sequence shown here is derived from an EMBL/GenBank/DDBJ whole genome shotgun (WGS) entry which is preliminary data.</text>
</comment>
<name>A0A2I0KTW1_PUNGR</name>
<gene>
    <name evidence="1" type="ORF">CRG98_007682</name>
</gene>
<dbReference type="Proteomes" id="UP000233551">
    <property type="component" value="Unassembled WGS sequence"/>
</dbReference>